<dbReference type="OrthoDB" id="10266736at2759"/>
<comment type="caution">
    <text evidence="6">The sequence shown here is derived from an EMBL/GenBank/DDBJ whole genome shotgun (WGS) entry which is preliminary data.</text>
</comment>
<keyword evidence="3" id="KW-0175">Coiled coil</keyword>
<dbReference type="Pfam" id="PF05667">
    <property type="entry name" value="CCDC22_CC"/>
    <property type="match status" value="1"/>
</dbReference>
<dbReference type="GO" id="GO:2000060">
    <property type="term" value="P:positive regulation of ubiquitin-dependent protein catabolic process"/>
    <property type="evidence" value="ECO:0007669"/>
    <property type="project" value="TreeGrafter"/>
</dbReference>
<gene>
    <name evidence="6" type="primary">jg8160</name>
    <name evidence="6" type="ORF">PAEG_LOCUS26548</name>
</gene>
<dbReference type="InterPro" id="IPR048349">
    <property type="entry name" value="CCDC22_N"/>
</dbReference>
<keyword evidence="7" id="KW-1185">Reference proteome</keyword>
<sequence length="499" mass="57347">MEEVDSIILHFLRQLFINIDDDIKNICDLPVEGIIESAAKCIAAINQNIKVPGKLPTGLSQRIEVAAQIASICKDLGYQNDVGYQTFLYHNETELRQVFMFLIEKLPSEDKKPTIKVYPSNKKHKLFQEISSKIAEDLNTIWIPPCCKPSVHSTLGDYICKRDKSLDSKLDTEEMARKLSKISEIRNAKVIFKSAMDTQSVEKNNSQDDVKQYESDKTLKELKETAILLRQKLDTLQSERNVMDVEYSQALKNCDRAELDLKNIQNILCSAGIAEIESDSIDNIYEKVHENIGMLNRKSEDLTSKNLSLKVEISKFKANNTLNESERSKCRKIFMNLKETAKGMKEECDKKEEFRNQLKNKYEKLRGGNKRHIYTKRILEIIGNVVKQNAEIKKILEDTRQLQKEINTLEGQLDRCFSIADETLFKDAKRDDQAKKAYKLLALLHSECNTIVTLVNDTGILSRDIIDLEDNIKAEKSKRTEDILQKIQLDLSKLQNESY</sequence>
<evidence type="ECO:0000256" key="3">
    <source>
        <dbReference type="SAM" id="Coils"/>
    </source>
</evidence>
<protein>
    <recommendedName>
        <fullName evidence="2">Coiled-coil domain-containing protein 22 homolog</fullName>
    </recommendedName>
</protein>
<reference evidence="6" key="1">
    <citation type="submission" date="2022-03" db="EMBL/GenBank/DDBJ databases">
        <authorList>
            <person name="Lindestad O."/>
        </authorList>
    </citation>
    <scope>NUCLEOTIDE SEQUENCE</scope>
</reference>
<dbReference type="Proteomes" id="UP000838756">
    <property type="component" value="Unassembled WGS sequence"/>
</dbReference>
<evidence type="ECO:0000256" key="2">
    <source>
        <dbReference type="ARBA" id="ARBA00017553"/>
    </source>
</evidence>
<feature type="coiled-coil region" evidence="3">
    <location>
        <begin position="341"/>
        <end position="412"/>
    </location>
</feature>
<comment type="similarity">
    <text evidence="1">Belongs to the CCDC22 family.</text>
</comment>
<evidence type="ECO:0000256" key="1">
    <source>
        <dbReference type="ARBA" id="ARBA00006438"/>
    </source>
</evidence>
<feature type="domain" description="CCDC22 coiled-coil" evidence="4">
    <location>
        <begin position="172"/>
        <end position="478"/>
    </location>
</feature>
<evidence type="ECO:0000259" key="5">
    <source>
        <dbReference type="Pfam" id="PF21674"/>
    </source>
</evidence>
<dbReference type="PANTHER" id="PTHR15668">
    <property type="entry name" value="JM1 PROTEIN"/>
    <property type="match status" value="1"/>
</dbReference>
<dbReference type="AlphaFoldDB" id="A0A8S4SP63"/>
<organism evidence="6 7">
    <name type="scientific">Pararge aegeria aegeria</name>
    <dbReference type="NCBI Taxonomy" id="348720"/>
    <lineage>
        <taxon>Eukaryota</taxon>
        <taxon>Metazoa</taxon>
        <taxon>Ecdysozoa</taxon>
        <taxon>Arthropoda</taxon>
        <taxon>Hexapoda</taxon>
        <taxon>Insecta</taxon>
        <taxon>Pterygota</taxon>
        <taxon>Neoptera</taxon>
        <taxon>Endopterygota</taxon>
        <taxon>Lepidoptera</taxon>
        <taxon>Glossata</taxon>
        <taxon>Ditrysia</taxon>
        <taxon>Papilionoidea</taxon>
        <taxon>Nymphalidae</taxon>
        <taxon>Satyrinae</taxon>
        <taxon>Satyrini</taxon>
        <taxon>Parargina</taxon>
        <taxon>Pararge</taxon>
    </lineage>
</organism>
<feature type="coiled-coil region" evidence="3">
    <location>
        <begin position="219"/>
        <end position="267"/>
    </location>
</feature>
<evidence type="ECO:0000313" key="6">
    <source>
        <dbReference type="EMBL" id="CAH2268153.1"/>
    </source>
</evidence>
<feature type="domain" description="CCDC22 N-terminal" evidence="5">
    <location>
        <begin position="1"/>
        <end position="107"/>
    </location>
</feature>
<dbReference type="GO" id="GO:0097602">
    <property type="term" value="F:cullin family protein binding"/>
    <property type="evidence" value="ECO:0007669"/>
    <property type="project" value="TreeGrafter"/>
</dbReference>
<dbReference type="PANTHER" id="PTHR15668:SF4">
    <property type="entry name" value="COILED-COIL DOMAIN-CONTAINING PROTEIN 22"/>
    <property type="match status" value="1"/>
</dbReference>
<dbReference type="InterPro" id="IPR008530">
    <property type="entry name" value="CCDC22"/>
</dbReference>
<dbReference type="InterPro" id="IPR048348">
    <property type="entry name" value="CCDC22_CC"/>
</dbReference>
<dbReference type="EMBL" id="CAKXAJ010026420">
    <property type="protein sequence ID" value="CAH2268153.1"/>
    <property type="molecule type" value="Genomic_DNA"/>
</dbReference>
<evidence type="ECO:0000313" key="7">
    <source>
        <dbReference type="Proteomes" id="UP000838756"/>
    </source>
</evidence>
<proteinExistence type="inferred from homology"/>
<name>A0A8S4SP63_9NEOP</name>
<accession>A0A8S4SP63</accession>
<dbReference type="Pfam" id="PF21674">
    <property type="entry name" value="CCDC22_N"/>
    <property type="match status" value="1"/>
</dbReference>
<evidence type="ECO:0000259" key="4">
    <source>
        <dbReference type="Pfam" id="PF05667"/>
    </source>
</evidence>